<evidence type="ECO:0000313" key="2">
    <source>
        <dbReference type="Proteomes" id="UP000515264"/>
    </source>
</evidence>
<dbReference type="RefSeq" id="WP_182288980.1">
    <property type="nucleotide sequence ID" value="NZ_CP046269.1"/>
</dbReference>
<proteinExistence type="predicted"/>
<reference evidence="1 2" key="1">
    <citation type="journal article" date="2020" name="J. Nat. Prod.">
        <title>Genomics-Metabolomics Profiling Disclosed Marine Vibrio spartinae 3.6 as a Producer of a New Branched Side Chain Prodigiosin.</title>
        <authorList>
            <person name="Vitale G.A."/>
            <person name="Sciarretta M."/>
            <person name="Palma Esposito F."/>
            <person name="January G.G."/>
            <person name="Giaccio M."/>
            <person name="Bunk B."/>
            <person name="Sproer C."/>
            <person name="Bajerski F."/>
            <person name="Power D."/>
            <person name="Festa C."/>
            <person name="Monti M.C."/>
            <person name="D'Auria M.V."/>
            <person name="de Pascale D."/>
        </authorList>
    </citation>
    <scope>NUCLEOTIDE SEQUENCE [LARGE SCALE GENOMIC DNA]</scope>
    <source>
        <strain evidence="1 2">3.6</strain>
    </source>
</reference>
<gene>
    <name evidence="1" type="ORF">Vspart_03616</name>
</gene>
<evidence type="ECO:0000313" key="1">
    <source>
        <dbReference type="EMBL" id="QMV16231.1"/>
    </source>
</evidence>
<dbReference type="EMBL" id="CP046269">
    <property type="protein sequence ID" value="QMV16231.1"/>
    <property type="molecule type" value="Genomic_DNA"/>
</dbReference>
<accession>A0ABX6R3X3</accession>
<organism evidence="1 2">
    <name type="scientific">Vibrio spartinae</name>
    <dbReference type="NCBI Taxonomy" id="1918945"/>
    <lineage>
        <taxon>Bacteria</taxon>
        <taxon>Pseudomonadati</taxon>
        <taxon>Pseudomonadota</taxon>
        <taxon>Gammaproteobacteria</taxon>
        <taxon>Vibrionales</taxon>
        <taxon>Vibrionaceae</taxon>
        <taxon>Vibrio</taxon>
    </lineage>
</organism>
<protein>
    <recommendedName>
        <fullName evidence="3">PD-(D/E)XK nuclease superfamily protein</fullName>
    </recommendedName>
</protein>
<dbReference type="Proteomes" id="UP000515264">
    <property type="component" value="Chromosome 2"/>
</dbReference>
<name>A0ABX6R3X3_9VIBR</name>
<evidence type="ECO:0008006" key="3">
    <source>
        <dbReference type="Google" id="ProtNLM"/>
    </source>
</evidence>
<keyword evidence="2" id="KW-1185">Reference proteome</keyword>
<sequence>MESLLVNVSKYAASHEKSPIENFITEAFAWLLRNDASVRESFAVFLHQKGEQQGIGIPMIDNTGSVETQVNFNGKFPDMLWSASDDSFTIIFEHKIWSELHDEQLDNYRQYAEEKFGAAFTIVLITAHAGQHRQKPDIALCWYQIAEIIKAVDVGDPKEHWIREEFIHLLKSNNLLSFSPINPLSIAYYNDAKKIDQQLHNIAQRTANKVWPIQQLKGEIQYKASAYQRKASVHDRCGQFDAWGRIGLEFNTLSQEYDEGGWTPGIFCGFLIDSEDHGTEDLMPNEPLAMLILDIDEPLHTDIASNIHYQALVRELQRISLPKGWRLSDRIALDKTVNLWHPLMFYRDLSEFFAGKTTLEQQDETFCTQMAGLQQVLLNCHSFIPFCEDMHRLYEAHQR</sequence>